<dbReference type="Pfam" id="PF04103">
    <property type="entry name" value="CD20"/>
    <property type="match status" value="1"/>
</dbReference>
<evidence type="ECO:0000256" key="2">
    <source>
        <dbReference type="ARBA" id="ARBA00022692"/>
    </source>
</evidence>
<dbReference type="Proteomes" id="UP000267096">
    <property type="component" value="Unassembled WGS sequence"/>
</dbReference>
<feature type="transmembrane region" description="Helical" evidence="5">
    <location>
        <begin position="130"/>
        <end position="150"/>
    </location>
</feature>
<evidence type="ECO:0000313" key="6">
    <source>
        <dbReference type="EMBL" id="VDK45908.1"/>
    </source>
</evidence>
<organism evidence="8">
    <name type="scientific">Anisakis simplex</name>
    <name type="common">Herring worm</name>
    <dbReference type="NCBI Taxonomy" id="6269"/>
    <lineage>
        <taxon>Eukaryota</taxon>
        <taxon>Metazoa</taxon>
        <taxon>Ecdysozoa</taxon>
        <taxon>Nematoda</taxon>
        <taxon>Chromadorea</taxon>
        <taxon>Rhabditida</taxon>
        <taxon>Spirurina</taxon>
        <taxon>Ascaridomorpha</taxon>
        <taxon>Ascaridoidea</taxon>
        <taxon>Anisakidae</taxon>
        <taxon>Anisakis</taxon>
        <taxon>Anisakis simplex complex</taxon>
    </lineage>
</organism>
<dbReference type="GO" id="GO:0016020">
    <property type="term" value="C:membrane"/>
    <property type="evidence" value="ECO:0007669"/>
    <property type="project" value="UniProtKB-SubCell"/>
</dbReference>
<accession>A0A0M3JVU6</accession>
<sequence>MKRDEVGRCEYENMKNKLAASRGGYTLAPTSAPKLEVTINQNCADNLSTYSDLKAPIRPPTSPPPPPPISCSEYAQPTAPMYNPSWIDKFPRRENKGMFRVALVEALLAVVILAGGIWCYCDTPAYCPYYSAIWTSSVYLLNAIVGSIAAKYGSINLYMAHLVLSLISIMVCAVSGLLSARNWTLIGTYQHPKINRNQAFCLLGEHDAPRLSYIFSQMDQYDFKACLFELKIIAMSSSEGRFGVRTR</sequence>
<evidence type="ECO:0000313" key="8">
    <source>
        <dbReference type="WBParaSite" id="ASIM_0001236201-mRNA-1"/>
    </source>
</evidence>
<feature type="transmembrane region" description="Helical" evidence="5">
    <location>
        <begin position="157"/>
        <end position="178"/>
    </location>
</feature>
<feature type="transmembrane region" description="Helical" evidence="5">
    <location>
        <begin position="98"/>
        <end position="118"/>
    </location>
</feature>
<name>A0A0M3JVU6_ANISI</name>
<dbReference type="AlphaFoldDB" id="A0A0M3JVU6"/>
<proteinExistence type="predicted"/>
<keyword evidence="2 5" id="KW-0812">Transmembrane</keyword>
<evidence type="ECO:0000256" key="3">
    <source>
        <dbReference type="ARBA" id="ARBA00022989"/>
    </source>
</evidence>
<keyword evidence="4 5" id="KW-0472">Membrane</keyword>
<keyword evidence="3 5" id="KW-1133">Transmembrane helix</keyword>
<comment type="subcellular location">
    <subcellularLocation>
        <location evidence="1">Membrane</location>
        <topology evidence="1">Multi-pass membrane protein</topology>
    </subcellularLocation>
</comment>
<dbReference type="EMBL" id="UYRR01031106">
    <property type="protein sequence ID" value="VDK45908.1"/>
    <property type="molecule type" value="Genomic_DNA"/>
</dbReference>
<protein>
    <submittedName>
        <fullName evidence="8">MARVEL domain-containing protein</fullName>
    </submittedName>
</protein>
<reference evidence="6 7" key="2">
    <citation type="submission" date="2018-11" db="EMBL/GenBank/DDBJ databases">
        <authorList>
            <consortium name="Pathogen Informatics"/>
        </authorList>
    </citation>
    <scope>NUCLEOTIDE SEQUENCE [LARGE SCALE GENOMIC DNA]</scope>
</reference>
<dbReference type="InterPro" id="IPR007237">
    <property type="entry name" value="CD20-like"/>
</dbReference>
<evidence type="ECO:0000256" key="5">
    <source>
        <dbReference type="SAM" id="Phobius"/>
    </source>
</evidence>
<gene>
    <name evidence="6" type="ORF">ASIM_LOCUS11828</name>
</gene>
<evidence type="ECO:0000256" key="1">
    <source>
        <dbReference type="ARBA" id="ARBA00004141"/>
    </source>
</evidence>
<evidence type="ECO:0000256" key="4">
    <source>
        <dbReference type="ARBA" id="ARBA00023136"/>
    </source>
</evidence>
<dbReference type="WBParaSite" id="ASIM_0001236201-mRNA-1">
    <property type="protein sequence ID" value="ASIM_0001236201-mRNA-1"/>
    <property type="gene ID" value="ASIM_0001236201"/>
</dbReference>
<reference evidence="8" key="1">
    <citation type="submission" date="2017-02" db="UniProtKB">
        <authorList>
            <consortium name="WormBaseParasite"/>
        </authorList>
    </citation>
    <scope>IDENTIFICATION</scope>
</reference>
<evidence type="ECO:0000313" key="7">
    <source>
        <dbReference type="Proteomes" id="UP000267096"/>
    </source>
</evidence>
<keyword evidence="7" id="KW-1185">Reference proteome</keyword>
<dbReference type="OrthoDB" id="5868512at2759"/>